<proteinExistence type="predicted"/>
<evidence type="ECO:0000313" key="2">
    <source>
        <dbReference type="EMBL" id="EEC12211.1"/>
    </source>
</evidence>
<feature type="compositionally biased region" description="Polar residues" evidence="1">
    <location>
        <begin position="256"/>
        <end position="267"/>
    </location>
</feature>
<reference evidence="2 4" key="1">
    <citation type="submission" date="2008-03" db="EMBL/GenBank/DDBJ databases">
        <title>Annotation of Ixodes scapularis.</title>
        <authorList>
            <consortium name="Ixodes scapularis Genome Project Consortium"/>
            <person name="Caler E."/>
            <person name="Hannick L.I."/>
            <person name="Bidwell S."/>
            <person name="Joardar V."/>
            <person name="Thiagarajan M."/>
            <person name="Amedeo P."/>
            <person name="Galinsky K.J."/>
            <person name="Schobel S."/>
            <person name="Inman J."/>
            <person name="Hostetler J."/>
            <person name="Miller J."/>
            <person name="Hammond M."/>
            <person name="Megy K."/>
            <person name="Lawson D."/>
            <person name="Kodira C."/>
            <person name="Sutton G."/>
            <person name="Meyer J."/>
            <person name="Hill C.A."/>
            <person name="Birren B."/>
            <person name="Nene V."/>
            <person name="Collins F."/>
            <person name="Alarcon-Chaidez F."/>
            <person name="Wikel S."/>
            <person name="Strausberg R."/>
        </authorList>
    </citation>
    <scope>NUCLEOTIDE SEQUENCE [LARGE SCALE GENOMIC DNA]</scope>
    <source>
        <strain evidence="4">Wikel</strain>
        <strain evidence="2">Wikel colony</strain>
    </source>
</reference>
<dbReference type="PaxDb" id="6945-B7Q039"/>
<dbReference type="OrthoDB" id="10536257at2759"/>
<feature type="region of interest" description="Disordered" evidence="1">
    <location>
        <begin position="256"/>
        <end position="349"/>
    </location>
</feature>
<accession>B7Q039</accession>
<organism>
    <name type="scientific">Ixodes scapularis</name>
    <name type="common">Black-legged tick</name>
    <name type="synonym">Deer tick</name>
    <dbReference type="NCBI Taxonomy" id="6945"/>
    <lineage>
        <taxon>Eukaryota</taxon>
        <taxon>Metazoa</taxon>
        <taxon>Ecdysozoa</taxon>
        <taxon>Arthropoda</taxon>
        <taxon>Chelicerata</taxon>
        <taxon>Arachnida</taxon>
        <taxon>Acari</taxon>
        <taxon>Parasitiformes</taxon>
        <taxon>Ixodida</taxon>
        <taxon>Ixodoidea</taxon>
        <taxon>Ixodidae</taxon>
        <taxon>Ixodinae</taxon>
        <taxon>Ixodes</taxon>
    </lineage>
</organism>
<dbReference type="EnsemblMetazoa" id="ISCW009126-RA">
    <property type="protein sequence ID" value="ISCW009126-PA"/>
    <property type="gene ID" value="ISCW009126"/>
</dbReference>
<dbReference type="Proteomes" id="UP000001555">
    <property type="component" value="Unassembled WGS sequence"/>
</dbReference>
<feature type="compositionally biased region" description="Pro residues" evidence="1">
    <location>
        <begin position="294"/>
        <end position="309"/>
    </location>
</feature>
<name>B7Q039_IXOSC</name>
<reference evidence="3" key="2">
    <citation type="submission" date="2020-05" db="UniProtKB">
        <authorList>
            <consortium name="EnsemblMetazoa"/>
        </authorList>
    </citation>
    <scope>IDENTIFICATION</scope>
    <source>
        <strain evidence="3">wikel</strain>
    </source>
</reference>
<dbReference type="VEuPathDB" id="VectorBase:ISCW009126"/>
<feature type="compositionally biased region" description="Polar residues" evidence="1">
    <location>
        <begin position="8"/>
        <end position="17"/>
    </location>
</feature>
<keyword evidence="4" id="KW-1185">Reference proteome</keyword>
<dbReference type="HOGENOM" id="CLU_593518_0_0_1"/>
<evidence type="ECO:0000313" key="4">
    <source>
        <dbReference type="Proteomes" id="UP000001555"/>
    </source>
</evidence>
<evidence type="ECO:0000256" key="1">
    <source>
        <dbReference type="SAM" id="MobiDB-lite"/>
    </source>
</evidence>
<dbReference type="AlphaFoldDB" id="B7Q039"/>
<feature type="region of interest" description="Disordered" evidence="1">
    <location>
        <begin position="1"/>
        <end position="24"/>
    </location>
</feature>
<dbReference type="EMBL" id="DS829657">
    <property type="protein sequence ID" value="EEC12211.1"/>
    <property type="molecule type" value="Genomic_DNA"/>
</dbReference>
<evidence type="ECO:0000313" key="3">
    <source>
        <dbReference type="EnsemblMetazoa" id="ISCW009126-PA"/>
    </source>
</evidence>
<gene>
    <name evidence="2" type="ORF">IscW_ISCW009126</name>
</gene>
<feature type="compositionally biased region" description="Basic and acidic residues" evidence="1">
    <location>
        <begin position="324"/>
        <end position="343"/>
    </location>
</feature>
<dbReference type="VEuPathDB" id="VectorBase:ISCI009126"/>
<dbReference type="InParanoid" id="B7Q039"/>
<protein>
    <submittedName>
        <fullName evidence="2 3">Uncharacterized protein</fullName>
    </submittedName>
</protein>
<sequence>MPPKQAASVPQDNNVSDDNSRDTSKFIRALQQYTARVEQVVATERETANQQFPRLLQENQRIAAESQASMADALAAAVGQALANNVTPGGPLPQSTPQFQPPPVAAFGGLRLQPGADAQPAVATSATDPWALASQLEFQPSAATQTAATAPAEPQVSAPYAAAANPGRFITAPDVAYNPYTVFTPKVAGRQRVFTVSDPPAKRDIAEAFIHEQQVSRHSQHIGRHEIAELQLLECFVQLWDCRSIGLQPGTSYASSIASDSCTTSLSPGGEPPLRATPILPHRFSSGHLSPHTVQPPPERCPRTAPPAPLEESAPALATSDPQVTKEDKEVSPRQSRRPDHRVFPTGLLSRNFPQTSRLRLATLALIQDLLPRRTSWLRQYVRLAFPPSRPLLRLPRDFLPVSVLPGPLPPPWMLLRTPKTMERTPRSRRPRVLSPTKAWTRTLMVGRTASRMLPSESFVG</sequence>
<dbReference type="EMBL" id="ABJB010332646">
    <property type="status" value="NOT_ANNOTATED_CDS"/>
    <property type="molecule type" value="Genomic_DNA"/>
</dbReference>
<dbReference type="VEuPathDB" id="VectorBase:ISCP_035750"/>